<evidence type="ECO:0000313" key="1">
    <source>
        <dbReference type="EMBL" id="KAK3076725.1"/>
    </source>
</evidence>
<dbReference type="Proteomes" id="UP001186974">
    <property type="component" value="Unassembled WGS sequence"/>
</dbReference>
<accession>A0ACC3DJ79</accession>
<dbReference type="EMBL" id="JAWDJW010003627">
    <property type="protein sequence ID" value="KAK3076725.1"/>
    <property type="molecule type" value="Genomic_DNA"/>
</dbReference>
<sequence length="132" mass="14886">TRVLRGNAFKLNQYEYWHGREVGWNKTPLTEFMSETAVMWNTGQGQVVYSKHYATYIFVHAAGNQVYMRTAPKPEGPWTADVLAYSPTLLEANGYAYAAVAHPYLDSTGKTLTISYTNSPNVIQVIKVNFTQ</sequence>
<protein>
    <submittedName>
        <fullName evidence="1">Uncharacterized protein</fullName>
    </submittedName>
</protein>
<gene>
    <name evidence="1" type="ORF">LTS18_012228</name>
</gene>
<evidence type="ECO:0000313" key="2">
    <source>
        <dbReference type="Proteomes" id="UP001186974"/>
    </source>
</evidence>
<comment type="caution">
    <text evidence="1">The sequence shown here is derived from an EMBL/GenBank/DDBJ whole genome shotgun (WGS) entry which is preliminary data.</text>
</comment>
<name>A0ACC3DJ79_9PEZI</name>
<proteinExistence type="predicted"/>
<feature type="non-terminal residue" evidence="1">
    <location>
        <position position="1"/>
    </location>
</feature>
<organism evidence="1 2">
    <name type="scientific">Coniosporium uncinatum</name>
    <dbReference type="NCBI Taxonomy" id="93489"/>
    <lineage>
        <taxon>Eukaryota</taxon>
        <taxon>Fungi</taxon>
        <taxon>Dikarya</taxon>
        <taxon>Ascomycota</taxon>
        <taxon>Pezizomycotina</taxon>
        <taxon>Dothideomycetes</taxon>
        <taxon>Dothideomycetes incertae sedis</taxon>
        <taxon>Coniosporium</taxon>
    </lineage>
</organism>
<keyword evidence="2" id="KW-1185">Reference proteome</keyword>
<reference evidence="1" key="1">
    <citation type="submission" date="2024-09" db="EMBL/GenBank/DDBJ databases">
        <title>Black Yeasts Isolated from many extreme environments.</title>
        <authorList>
            <person name="Coleine C."/>
            <person name="Stajich J.E."/>
            <person name="Selbmann L."/>
        </authorList>
    </citation>
    <scope>NUCLEOTIDE SEQUENCE</scope>
    <source>
        <strain evidence="1">CCFEE 5737</strain>
    </source>
</reference>